<dbReference type="EMBL" id="JBJUIK010000011">
    <property type="protein sequence ID" value="KAL3513144.1"/>
    <property type="molecule type" value="Genomic_DNA"/>
</dbReference>
<dbReference type="AlphaFoldDB" id="A0ABD2Z359"/>
<name>A0ABD2Z359_9GENT</name>
<proteinExistence type="predicted"/>
<gene>
    <name evidence="1" type="ORF">ACH5RR_025861</name>
</gene>
<reference evidence="1 2" key="1">
    <citation type="submission" date="2024-11" db="EMBL/GenBank/DDBJ databases">
        <title>A near-complete genome assembly of Cinchona calisaya.</title>
        <authorList>
            <person name="Lian D.C."/>
            <person name="Zhao X.W."/>
            <person name="Wei L."/>
        </authorList>
    </citation>
    <scope>NUCLEOTIDE SEQUENCE [LARGE SCALE GENOMIC DNA]</scope>
    <source>
        <tissue evidence="1">Nenye</tissue>
    </source>
</reference>
<dbReference type="Proteomes" id="UP001630127">
    <property type="component" value="Unassembled WGS sequence"/>
</dbReference>
<organism evidence="1 2">
    <name type="scientific">Cinchona calisaya</name>
    <dbReference type="NCBI Taxonomy" id="153742"/>
    <lineage>
        <taxon>Eukaryota</taxon>
        <taxon>Viridiplantae</taxon>
        <taxon>Streptophyta</taxon>
        <taxon>Embryophyta</taxon>
        <taxon>Tracheophyta</taxon>
        <taxon>Spermatophyta</taxon>
        <taxon>Magnoliopsida</taxon>
        <taxon>eudicotyledons</taxon>
        <taxon>Gunneridae</taxon>
        <taxon>Pentapetalae</taxon>
        <taxon>asterids</taxon>
        <taxon>lamiids</taxon>
        <taxon>Gentianales</taxon>
        <taxon>Rubiaceae</taxon>
        <taxon>Cinchonoideae</taxon>
        <taxon>Cinchoneae</taxon>
        <taxon>Cinchona</taxon>
    </lineage>
</organism>
<evidence type="ECO:0008006" key="3">
    <source>
        <dbReference type="Google" id="ProtNLM"/>
    </source>
</evidence>
<evidence type="ECO:0000313" key="1">
    <source>
        <dbReference type="EMBL" id="KAL3513144.1"/>
    </source>
</evidence>
<accession>A0ABD2Z359</accession>
<keyword evidence="2" id="KW-1185">Reference proteome</keyword>
<protein>
    <recommendedName>
        <fullName evidence="3">RNase H type-1 domain-containing protein</fullName>
    </recommendedName>
</protein>
<comment type="caution">
    <text evidence="1">The sequence shown here is derived from an EMBL/GenBank/DDBJ whole genome shotgun (WGS) entry which is preliminary data.</text>
</comment>
<sequence length="178" mass="20085">MNTYSIPVEVINEKKRLSHKLIWGTEENKKKCLREETAAEHARRNLISDWLEIKKKIKHLSIIFAIRNSNGAADILAKNARGRNVLDNFIFWNRPPGYHIDVLQIECNGGTMERYVNISRGLVISTAVIGEKKKEVSKELDVKVHHVADTTEITQEAIEDETGAGETHRCNANPESGG</sequence>
<evidence type="ECO:0000313" key="2">
    <source>
        <dbReference type="Proteomes" id="UP001630127"/>
    </source>
</evidence>